<reference evidence="2 4" key="1">
    <citation type="journal article" date="2019" name="Nat. Ecol. Evol.">
        <title>Megaphylogeny resolves global patterns of mushroom evolution.</title>
        <authorList>
            <person name="Varga T."/>
            <person name="Krizsan K."/>
            <person name="Foldi C."/>
            <person name="Dima B."/>
            <person name="Sanchez-Garcia M."/>
            <person name="Sanchez-Ramirez S."/>
            <person name="Szollosi G.J."/>
            <person name="Szarkandi J.G."/>
            <person name="Papp V."/>
            <person name="Albert L."/>
            <person name="Andreopoulos W."/>
            <person name="Angelini C."/>
            <person name="Antonin V."/>
            <person name="Barry K.W."/>
            <person name="Bougher N.L."/>
            <person name="Buchanan P."/>
            <person name="Buyck B."/>
            <person name="Bense V."/>
            <person name="Catcheside P."/>
            <person name="Chovatia M."/>
            <person name="Cooper J."/>
            <person name="Damon W."/>
            <person name="Desjardin D."/>
            <person name="Finy P."/>
            <person name="Geml J."/>
            <person name="Haridas S."/>
            <person name="Hughes K."/>
            <person name="Justo A."/>
            <person name="Karasinski D."/>
            <person name="Kautmanova I."/>
            <person name="Kiss B."/>
            <person name="Kocsube S."/>
            <person name="Kotiranta H."/>
            <person name="LaButti K.M."/>
            <person name="Lechner B.E."/>
            <person name="Liimatainen K."/>
            <person name="Lipzen A."/>
            <person name="Lukacs Z."/>
            <person name="Mihaltcheva S."/>
            <person name="Morgado L.N."/>
            <person name="Niskanen T."/>
            <person name="Noordeloos M.E."/>
            <person name="Ohm R.A."/>
            <person name="Ortiz-Santana B."/>
            <person name="Ovrebo C."/>
            <person name="Racz N."/>
            <person name="Riley R."/>
            <person name="Savchenko A."/>
            <person name="Shiryaev A."/>
            <person name="Soop K."/>
            <person name="Spirin V."/>
            <person name="Szebenyi C."/>
            <person name="Tomsovsky M."/>
            <person name="Tulloss R.E."/>
            <person name="Uehling J."/>
            <person name="Grigoriev I.V."/>
            <person name="Vagvolgyi C."/>
            <person name="Papp T."/>
            <person name="Martin F.M."/>
            <person name="Miettinen O."/>
            <person name="Hibbett D.S."/>
            <person name="Nagy L.G."/>
        </authorList>
    </citation>
    <scope>NUCLEOTIDE SEQUENCE [LARGE SCALE GENOMIC DNA]</scope>
    <source>
        <strain evidence="2 4">FP101781</strain>
    </source>
</reference>
<dbReference type="Proteomes" id="UP000298030">
    <property type="component" value="Unassembled WGS sequence"/>
</dbReference>
<accession>A0A4Y7SI48</accession>
<comment type="caution">
    <text evidence="2">The sequence shown here is derived from an EMBL/GenBank/DDBJ whole genome shotgun (WGS) entry which is preliminary data.</text>
</comment>
<evidence type="ECO:0000313" key="2">
    <source>
        <dbReference type="EMBL" id="TEB21348.1"/>
    </source>
</evidence>
<proteinExistence type="predicted"/>
<protein>
    <recommendedName>
        <fullName evidence="5">Secreted protein</fullName>
    </recommendedName>
</protein>
<keyword evidence="1" id="KW-0732">Signal</keyword>
<dbReference type="AlphaFoldDB" id="A0A4Y7SI48"/>
<evidence type="ECO:0000313" key="3">
    <source>
        <dbReference type="EMBL" id="TEB22463.1"/>
    </source>
</evidence>
<dbReference type="EMBL" id="QPFP01000091">
    <property type="protein sequence ID" value="TEB22463.1"/>
    <property type="molecule type" value="Genomic_DNA"/>
</dbReference>
<gene>
    <name evidence="2" type="ORF">FA13DRAFT_139290</name>
    <name evidence="3" type="ORF">FA13DRAFT_1510365</name>
</gene>
<keyword evidence="4" id="KW-1185">Reference proteome</keyword>
<organism evidence="2 4">
    <name type="scientific">Coprinellus micaceus</name>
    <name type="common">Glistening ink-cap mushroom</name>
    <name type="synonym">Coprinus micaceus</name>
    <dbReference type="NCBI Taxonomy" id="71717"/>
    <lineage>
        <taxon>Eukaryota</taxon>
        <taxon>Fungi</taxon>
        <taxon>Dikarya</taxon>
        <taxon>Basidiomycota</taxon>
        <taxon>Agaricomycotina</taxon>
        <taxon>Agaricomycetes</taxon>
        <taxon>Agaricomycetidae</taxon>
        <taxon>Agaricales</taxon>
        <taxon>Agaricineae</taxon>
        <taxon>Psathyrellaceae</taxon>
        <taxon>Coprinellus</taxon>
    </lineage>
</organism>
<feature type="signal peptide" evidence="1">
    <location>
        <begin position="1"/>
        <end position="17"/>
    </location>
</feature>
<evidence type="ECO:0000313" key="4">
    <source>
        <dbReference type="Proteomes" id="UP000298030"/>
    </source>
</evidence>
<feature type="chain" id="PRO_5039865464" description="Secreted protein" evidence="1">
    <location>
        <begin position="18"/>
        <end position="66"/>
    </location>
</feature>
<name>A0A4Y7SI48_COPMI</name>
<evidence type="ECO:0008006" key="5">
    <source>
        <dbReference type="Google" id="ProtNLM"/>
    </source>
</evidence>
<sequence>MHIVYLVLHCHLAATQASERKVHSGRHITDGREANLALPLSCSAVAGRQSRCYLPETSTFGMSTGP</sequence>
<dbReference type="EMBL" id="QPFP01000114">
    <property type="protein sequence ID" value="TEB21348.1"/>
    <property type="molecule type" value="Genomic_DNA"/>
</dbReference>
<evidence type="ECO:0000256" key="1">
    <source>
        <dbReference type="SAM" id="SignalP"/>
    </source>
</evidence>